<accession>A0ACC0IIC4</accession>
<comment type="caution">
    <text evidence="1">The sequence shown here is derived from an EMBL/GenBank/DDBJ whole genome shotgun (WGS) entry which is preliminary data.</text>
</comment>
<name>A0ACC0IIC4_9ERIC</name>
<proteinExistence type="predicted"/>
<protein>
    <submittedName>
        <fullName evidence="1">7-deoxyloganetic acid glucosyltransferase</fullName>
    </submittedName>
</protein>
<dbReference type="EMBL" id="CM045760">
    <property type="protein sequence ID" value="KAI8025190.1"/>
    <property type="molecule type" value="Genomic_DNA"/>
</dbReference>
<gene>
    <name evidence="1" type="ORF">LOK49_LG02G03137</name>
</gene>
<reference evidence="1 2" key="1">
    <citation type="journal article" date="2022" name="Plant J.">
        <title>Chromosome-level genome of Camellia lanceoleosa provides a valuable resource for understanding genome evolution and self-incompatibility.</title>
        <authorList>
            <person name="Gong W."/>
            <person name="Xiao S."/>
            <person name="Wang L."/>
            <person name="Liao Z."/>
            <person name="Chang Y."/>
            <person name="Mo W."/>
            <person name="Hu G."/>
            <person name="Li W."/>
            <person name="Zhao G."/>
            <person name="Zhu H."/>
            <person name="Hu X."/>
            <person name="Ji K."/>
            <person name="Xiang X."/>
            <person name="Song Q."/>
            <person name="Yuan D."/>
            <person name="Jin S."/>
            <person name="Zhang L."/>
        </authorList>
    </citation>
    <scope>NUCLEOTIDE SEQUENCE [LARGE SCALE GENOMIC DNA]</scope>
    <source>
        <strain evidence="1">SQ_2022a</strain>
    </source>
</reference>
<dbReference type="Proteomes" id="UP001060215">
    <property type="component" value="Chromosome 3"/>
</dbReference>
<evidence type="ECO:0000313" key="1">
    <source>
        <dbReference type="EMBL" id="KAI8025190.1"/>
    </source>
</evidence>
<sequence>MDRSLSGVSGMESFLRIRDLPSWPYFADQQDLIEVRKDEFVRSTDRMAKMARKSVREGGFSYHNLDRMIDDRKSMIDRFSLK</sequence>
<keyword evidence="2" id="KW-1185">Reference proteome</keyword>
<organism evidence="1 2">
    <name type="scientific">Camellia lanceoleosa</name>
    <dbReference type="NCBI Taxonomy" id="1840588"/>
    <lineage>
        <taxon>Eukaryota</taxon>
        <taxon>Viridiplantae</taxon>
        <taxon>Streptophyta</taxon>
        <taxon>Embryophyta</taxon>
        <taxon>Tracheophyta</taxon>
        <taxon>Spermatophyta</taxon>
        <taxon>Magnoliopsida</taxon>
        <taxon>eudicotyledons</taxon>
        <taxon>Gunneridae</taxon>
        <taxon>Pentapetalae</taxon>
        <taxon>asterids</taxon>
        <taxon>Ericales</taxon>
        <taxon>Theaceae</taxon>
        <taxon>Camellia</taxon>
    </lineage>
</organism>
<evidence type="ECO:0000313" key="2">
    <source>
        <dbReference type="Proteomes" id="UP001060215"/>
    </source>
</evidence>